<dbReference type="Proteomes" id="UP001500962">
    <property type="component" value="Unassembled WGS sequence"/>
</dbReference>
<evidence type="ECO:0000313" key="6">
    <source>
        <dbReference type="Proteomes" id="UP001500962"/>
    </source>
</evidence>
<evidence type="ECO:0000313" key="5">
    <source>
        <dbReference type="Proteomes" id="UP000830542"/>
    </source>
</evidence>
<reference evidence="3" key="1">
    <citation type="journal article" date="2014" name="Int. J. Syst. Evol. Microbiol.">
        <title>Complete genome sequence of Corynebacterium casei LMG S-19264T (=DSM 44701T), isolated from a smear-ripened cheese.</title>
        <authorList>
            <consortium name="US DOE Joint Genome Institute (JGI-PGF)"/>
            <person name="Walter F."/>
            <person name="Albersmeier A."/>
            <person name="Kalinowski J."/>
            <person name="Ruckert C."/>
        </authorList>
    </citation>
    <scope>NUCLEOTIDE SEQUENCE</scope>
    <source>
        <strain evidence="3">JCM 12289</strain>
    </source>
</reference>
<keyword evidence="5" id="KW-1185">Reference proteome</keyword>
<dbReference type="EMBL" id="BAAADN010000043">
    <property type="protein sequence ID" value="GAA0468845.1"/>
    <property type="molecule type" value="Genomic_DNA"/>
</dbReference>
<keyword evidence="2" id="KW-1133">Transmembrane helix</keyword>
<keyword evidence="2" id="KW-0812">Transmembrane</keyword>
<dbReference type="Pfam" id="PF26047">
    <property type="entry name" value="DUF8015"/>
    <property type="match status" value="1"/>
</dbReference>
<feature type="compositionally biased region" description="Polar residues" evidence="1">
    <location>
        <begin position="70"/>
        <end position="79"/>
    </location>
</feature>
<evidence type="ECO:0000313" key="3">
    <source>
        <dbReference type="EMBL" id="GAA0468845.1"/>
    </source>
</evidence>
<protein>
    <submittedName>
        <fullName evidence="3">Uncharacterized protein</fullName>
    </submittedName>
</protein>
<feature type="transmembrane region" description="Helical" evidence="2">
    <location>
        <begin position="32"/>
        <end position="51"/>
    </location>
</feature>
<reference evidence="3" key="3">
    <citation type="submission" date="2023-12" db="EMBL/GenBank/DDBJ databases">
        <authorList>
            <person name="Sun Q."/>
            <person name="Inoue M."/>
        </authorList>
    </citation>
    <scope>NUCLEOTIDE SEQUENCE</scope>
    <source>
        <strain evidence="3">JCM 12289</strain>
    </source>
</reference>
<feature type="compositionally biased region" description="Low complexity" evidence="1">
    <location>
        <begin position="56"/>
        <end position="66"/>
    </location>
</feature>
<evidence type="ECO:0000256" key="2">
    <source>
        <dbReference type="SAM" id="Phobius"/>
    </source>
</evidence>
<sequence length="79" mass="7720">MTQYYDLLLGLIPLALGGITAVLAAVGVSFTLAVPIAASVAVALIGHGMFVRAPGASAAPQSGSPAVNATPDSQINSAD</sequence>
<organism evidence="3 6">
    <name type="scientific">Halococcus dombrowskii</name>
    <dbReference type="NCBI Taxonomy" id="179637"/>
    <lineage>
        <taxon>Archaea</taxon>
        <taxon>Methanobacteriati</taxon>
        <taxon>Methanobacteriota</taxon>
        <taxon>Stenosarchaea group</taxon>
        <taxon>Halobacteria</taxon>
        <taxon>Halobacteriales</taxon>
        <taxon>Halococcaceae</taxon>
        <taxon>Halococcus</taxon>
    </lineage>
</organism>
<proteinExistence type="predicted"/>
<feature type="transmembrane region" description="Helical" evidence="2">
    <location>
        <begin position="7"/>
        <end position="26"/>
    </location>
</feature>
<keyword evidence="2" id="KW-0472">Membrane</keyword>
<dbReference type="Proteomes" id="UP000830542">
    <property type="component" value="Chromosome"/>
</dbReference>
<feature type="region of interest" description="Disordered" evidence="1">
    <location>
        <begin position="56"/>
        <end position="79"/>
    </location>
</feature>
<name>A0AAV3SK69_HALDO</name>
<evidence type="ECO:0000256" key="1">
    <source>
        <dbReference type="SAM" id="MobiDB-lite"/>
    </source>
</evidence>
<dbReference type="AlphaFoldDB" id="A0AAV3SK69"/>
<gene>
    <name evidence="3" type="ORF">GCM10008985_27370</name>
    <name evidence="4" type="ORF">MUK72_06870</name>
</gene>
<reference evidence="4" key="2">
    <citation type="submission" date="2022-04" db="EMBL/GenBank/DDBJ databases">
        <title>Sequencing and genomic assembly of Halococcus dombrowskii.</title>
        <authorList>
            <person name="Lim S.W."/>
            <person name="MacLea K.S."/>
        </authorList>
    </citation>
    <scope>NUCLEOTIDE SEQUENCE</scope>
    <source>
        <strain evidence="4">H4</strain>
    </source>
</reference>
<dbReference type="EMBL" id="CP095005">
    <property type="protein sequence ID" value="UOO96419.1"/>
    <property type="molecule type" value="Genomic_DNA"/>
</dbReference>
<dbReference type="InterPro" id="IPR058328">
    <property type="entry name" value="DUF8015"/>
</dbReference>
<dbReference type="RefSeq" id="WP_004053316.1">
    <property type="nucleotide sequence ID" value="NZ_BAAADN010000043.1"/>
</dbReference>
<dbReference type="GeneID" id="71761556"/>
<dbReference type="KEGG" id="hdo:MUK72_06870"/>
<accession>A0AAV3SK69</accession>
<evidence type="ECO:0000313" key="4">
    <source>
        <dbReference type="EMBL" id="UOO96419.1"/>
    </source>
</evidence>